<feature type="compositionally biased region" description="Basic and acidic residues" evidence="6">
    <location>
        <begin position="1040"/>
        <end position="1052"/>
    </location>
</feature>
<dbReference type="EMBL" id="LFJN01000012">
    <property type="protein sequence ID" value="KPI40490.1"/>
    <property type="molecule type" value="Genomic_DNA"/>
</dbReference>
<dbReference type="VEuPathDB" id="FungiDB:AB675_7725"/>
<dbReference type="Pfam" id="PF01851">
    <property type="entry name" value="PC_rep"/>
    <property type="match status" value="1"/>
</dbReference>
<dbReference type="STRING" id="1664694.A0A0N1HBC1"/>
<dbReference type="RefSeq" id="XP_018000453.1">
    <property type="nucleotide sequence ID" value="XM_018148114.1"/>
</dbReference>
<dbReference type="InterPro" id="IPR002015">
    <property type="entry name" value="Proteasome/cyclosome_rpt"/>
</dbReference>
<dbReference type="Pfam" id="PF12859">
    <property type="entry name" value="ANAPC1"/>
    <property type="match status" value="1"/>
</dbReference>
<evidence type="ECO:0000256" key="4">
    <source>
        <dbReference type="ARBA" id="ARBA00022776"/>
    </source>
</evidence>
<dbReference type="GO" id="GO:0005680">
    <property type="term" value="C:anaphase-promoting complex"/>
    <property type="evidence" value="ECO:0007669"/>
    <property type="project" value="InterPro"/>
</dbReference>
<comment type="similarity">
    <text evidence="1">Belongs to the APC1 family.</text>
</comment>
<proteinExistence type="inferred from homology"/>
<feature type="compositionally biased region" description="Low complexity" evidence="6">
    <location>
        <begin position="286"/>
        <end position="297"/>
    </location>
</feature>
<dbReference type="FunFam" id="1.25.10.10:FF:000217">
    <property type="entry name" value="20S cyclosome subunit (APC1/BimE)"/>
    <property type="match status" value="1"/>
</dbReference>
<dbReference type="GO" id="GO:0007091">
    <property type="term" value="P:metaphase/anaphase transition of mitotic cell cycle"/>
    <property type="evidence" value="ECO:0007669"/>
    <property type="project" value="TreeGrafter"/>
</dbReference>
<evidence type="ECO:0000256" key="6">
    <source>
        <dbReference type="SAM" id="MobiDB-lite"/>
    </source>
</evidence>
<feature type="compositionally biased region" description="Low complexity" evidence="6">
    <location>
        <begin position="1054"/>
        <end position="1067"/>
    </location>
</feature>
<organism evidence="8 9">
    <name type="scientific">Cyphellophora attinorum</name>
    <dbReference type="NCBI Taxonomy" id="1664694"/>
    <lineage>
        <taxon>Eukaryota</taxon>
        <taxon>Fungi</taxon>
        <taxon>Dikarya</taxon>
        <taxon>Ascomycota</taxon>
        <taxon>Pezizomycotina</taxon>
        <taxon>Eurotiomycetes</taxon>
        <taxon>Chaetothyriomycetidae</taxon>
        <taxon>Chaetothyriales</taxon>
        <taxon>Cyphellophoraceae</taxon>
        <taxon>Cyphellophora</taxon>
    </lineage>
</organism>
<comment type="caution">
    <text evidence="8">The sequence shown here is derived from an EMBL/GenBank/DDBJ whole genome shotgun (WGS) entry which is preliminary data.</text>
</comment>
<feature type="region of interest" description="Disordered" evidence="6">
    <location>
        <begin position="1031"/>
        <end position="1067"/>
    </location>
</feature>
<keyword evidence="9" id="KW-1185">Reference proteome</keyword>
<dbReference type="PANTHER" id="PTHR12827:SF3">
    <property type="entry name" value="ANAPHASE-PROMOTING COMPLEX SUBUNIT 1"/>
    <property type="match status" value="1"/>
</dbReference>
<dbReference type="InterPro" id="IPR011989">
    <property type="entry name" value="ARM-like"/>
</dbReference>
<dbReference type="GO" id="GO:0031145">
    <property type="term" value="P:anaphase-promoting complex-dependent catabolic process"/>
    <property type="evidence" value="ECO:0007669"/>
    <property type="project" value="TreeGrafter"/>
</dbReference>
<keyword evidence="2" id="KW-0132">Cell division</keyword>
<dbReference type="OrthoDB" id="26401at2759"/>
<dbReference type="PANTHER" id="PTHR12827">
    <property type="entry name" value="MEIOTIC CHECKPOINT REGULATOR TSG24 FAMILY MEMBER"/>
    <property type="match status" value="1"/>
</dbReference>
<accession>A0A0N1HBC1</accession>
<sequence>MASLRSLGTVKPSALQYLAAEGILPDDPEPDAYRWKTTYRVNSVYDEILIAQSWVVWSRCGTIKRVLNLASEKEDILQAFTTTFDLQHDEHGKDSLEEALVVVLNTQVHILLLSGDSHILPLSFEPQKALACPGGFVLQRRAAKDIDDSLDLTQHDLSTINESQTTLRPGSGRPSLLLTDFDRAFSRSSDNVPRTFSCVDPMSELGLVVCGDTDKARSLNDCHALPFSETLVYLSPYDELEDLSTEHEHLCLAVTADLSNSTVTIWHVARHVPASARTRSKKQTTARKSTSARKSSANLAKSQQTRESHLRQSFGAQAQSYADNLRSSASEQKSGNSLADQLGPEFEQTGVQTRSSRRVSSMLARTDLGIGGDRNAFNELATGQASRKSLGRAGARGESIGSFGDRQSFGIRRKSSFHAATSILSTGTSFLNVAGIAHTDHLYNGTNFDQQEIDVSESSDLPRDVGFFKLTTFEWHEPTQGLADLDVFTLLSPGQIGIDQPTLSVCLLDHSSRTIAIVSVQVDSPSPRASLTRSKRAKLKASSIRRGNGISTACIVKDTNTRRLLVVQKALSGEYFMQLEAPWSPSLTLPMPSRLSLTNAQPSAFDQGFSKRGDESKLHATTAAATIDIVRAEGCGGQGQIVLFDSSSRLHQLQVTLAPKNNFVGHVLSMCNFLFGKQFRDSMLVAYWEMRRWIDLRHIEGADEWTALVTTIFTLVVPFLDTSFKSTPAKKKTATLLRSSSGSAVDLTNFKAMSDAHIISQPEALSNQWHWLGNEATMTLPVSPTSPSSRHLRGASLQSALDGVQGSTRTFVTDCVTLAREFIQSPAGEAMIGSEGYLPVAINKDRVVRQTAVAKMTVGLQLLYEEEKLVRISIDRFVTSSLPAVLAQLGTWLRWSAWTMEQQTYFGLQLDNPTQWSIEASHITALQVPSQPFEPPSILQYVCDNIGSQSGIVFPTLATLAEQQSPDRQTEHESRSARLTPLTHAITCVLRKRPWATGGAVSPPQGWDIPTKELQAMPEAIVAVFHQAAAASRASNKHSPSREQPQDAEKARSRPAPLALASATASHHASKDFHSAGVSAFDGETTQRWDLASEADRHAVSRALFQADRRFQEASRLVNQTRPPVVDCPIEPDWTEADLLETQKELAQLVARRTLSIASGRAMMHYSAREPLLTERVPIPAFSLQCLIVSSGRSETAQPMTFSADKSSFTEEKVCWAFFHNGASAGLMVSRFARCVDTSWILYNKPQELTNRHAGFLLALGLNGHLRSLAKWVAFKYLTPKHTMTSIGLLLGLSASYIGTQDQLITRLLSVHVTRLLPVGAAELNLSPLTQTTGIMGIGLLYLSSHHRRMSEVMLSELENSDAEEGVAPELVLRDEGYRLAAGFSLGLINLGQGNELHGLHDMSVPERLLAIAISMKNVNLVHVLDRATSGAVMAIAFIFMKTNNASVASKIDIPDTLHQFDYVRPDIFLLRTLARHLIMWDSIMPTQSFVTRSLPKPYRHRASLDKTLSLATEDLPFFNILAGICFALGLRYAGTQREDARNLLVSYLDHFLRLSRLPCAHYDARVTLNSVRHCLDVVALSAAMVMAGSGDLIVLRRLRSLHGRTDRDTPFGSHMAAHMALGALFLGGGTMTFGTSKKAVASLCISFYPLFPSDVLDNKAHLQALRHLWVLAAESRCLVCKERETGALVGGVAATVYLKNGETVNMKVPGLLPELDTVNSIVVEGHGWWSSTLNMKESKKRNNIDQQGVVTVFMKRKSAFDSAPQGDSIAEELRLLDEHSMRAAGGVPSCNPDLAERTHTSSKASEGDPFEWLFGLESFEDYDAKERDLVLGPYDGDGRRFLEGTPLDARLVVERGLLPDDRRSGEHKLEIDKLYQIRALLQWFDQFDSEDEQMDAQGDDANETRWRSGLWLRREVIDRLRERVFKLMAE</sequence>
<protein>
    <submittedName>
        <fullName evidence="8">Negative regulator of mitosis</fullName>
    </submittedName>
</protein>
<gene>
    <name evidence="8" type="ORF">AB675_7725</name>
</gene>
<evidence type="ECO:0000313" key="9">
    <source>
        <dbReference type="Proteomes" id="UP000038010"/>
    </source>
</evidence>
<dbReference type="FunFam" id="1.25.10.10:FF:000400">
    <property type="entry name" value="20S cyclosome subunit (APC1/BimE), putative"/>
    <property type="match status" value="1"/>
</dbReference>
<feature type="compositionally biased region" description="Polar residues" evidence="6">
    <location>
        <begin position="314"/>
        <end position="339"/>
    </location>
</feature>
<dbReference type="Proteomes" id="UP000038010">
    <property type="component" value="Unassembled WGS sequence"/>
</dbReference>
<dbReference type="GO" id="GO:0051301">
    <property type="term" value="P:cell division"/>
    <property type="evidence" value="ECO:0007669"/>
    <property type="project" value="UniProtKB-KW"/>
</dbReference>
<dbReference type="GeneID" id="28739994"/>
<dbReference type="InterPro" id="IPR049255">
    <property type="entry name" value="Apc1_N"/>
</dbReference>
<feature type="region of interest" description="Disordered" evidence="6">
    <location>
        <begin position="1787"/>
        <end position="1806"/>
    </location>
</feature>
<evidence type="ECO:0000256" key="1">
    <source>
        <dbReference type="ARBA" id="ARBA00010547"/>
    </source>
</evidence>
<keyword evidence="3" id="KW-0677">Repeat</keyword>
<feature type="region of interest" description="Disordered" evidence="6">
    <location>
        <begin position="274"/>
        <end position="359"/>
    </location>
</feature>
<dbReference type="GO" id="GO:0070979">
    <property type="term" value="P:protein K11-linked ubiquitination"/>
    <property type="evidence" value="ECO:0007669"/>
    <property type="project" value="TreeGrafter"/>
</dbReference>
<dbReference type="Gene3D" id="1.25.10.10">
    <property type="entry name" value="Leucine-rich Repeat Variant"/>
    <property type="match status" value="2"/>
</dbReference>
<dbReference type="GO" id="GO:0060090">
    <property type="term" value="F:molecular adaptor activity"/>
    <property type="evidence" value="ECO:0007669"/>
    <property type="project" value="TreeGrafter"/>
</dbReference>
<keyword evidence="5" id="KW-0131">Cell cycle</keyword>
<name>A0A0N1HBC1_9EURO</name>
<reference evidence="8 9" key="1">
    <citation type="submission" date="2015-06" db="EMBL/GenBank/DDBJ databases">
        <title>Draft genome of the ant-associated black yeast Phialophora attae CBS 131958.</title>
        <authorList>
            <person name="Moreno L.F."/>
            <person name="Stielow B.J."/>
            <person name="de Hoog S."/>
            <person name="Vicente V.A."/>
            <person name="Weiss V.A."/>
            <person name="de Vries M."/>
            <person name="Cruz L.M."/>
            <person name="Souza E.M."/>
        </authorList>
    </citation>
    <scope>NUCLEOTIDE SEQUENCE [LARGE SCALE GENOMIC DNA]</scope>
    <source>
        <strain evidence="8 9">CBS 131958</strain>
    </source>
</reference>
<evidence type="ECO:0000259" key="7">
    <source>
        <dbReference type="Pfam" id="PF12859"/>
    </source>
</evidence>
<feature type="domain" description="Anaphase-promoting complex subunit 1 N-terminal" evidence="7">
    <location>
        <begin position="30"/>
        <end position="712"/>
    </location>
</feature>
<evidence type="ECO:0000313" key="8">
    <source>
        <dbReference type="EMBL" id="KPI40490.1"/>
    </source>
</evidence>
<keyword evidence="4" id="KW-0498">Mitosis</keyword>
<dbReference type="InterPro" id="IPR024990">
    <property type="entry name" value="Apc1"/>
</dbReference>
<evidence type="ECO:0000256" key="5">
    <source>
        <dbReference type="ARBA" id="ARBA00023306"/>
    </source>
</evidence>
<evidence type="ECO:0000256" key="3">
    <source>
        <dbReference type="ARBA" id="ARBA00022737"/>
    </source>
</evidence>
<evidence type="ECO:0000256" key="2">
    <source>
        <dbReference type="ARBA" id="ARBA00022618"/>
    </source>
</evidence>